<name>A0AAJ5ZBK9_9CHLR</name>
<evidence type="ECO:0000259" key="10">
    <source>
        <dbReference type="Pfam" id="PF00696"/>
    </source>
</evidence>
<reference evidence="13" key="3">
    <citation type="submission" date="2023-06" db="EMBL/GenBank/DDBJ databases">
        <title>Pangenomics reveal diversification of enzyme families and niche specialization in globally abundant SAR202 bacteria.</title>
        <authorList>
            <person name="Saw J.H.W."/>
        </authorList>
    </citation>
    <scope>NUCLEOTIDE SEQUENCE [LARGE SCALE GENOMIC DNA]</scope>
    <source>
        <strain evidence="13">JH1073</strain>
    </source>
</reference>
<dbReference type="GO" id="GO:0042450">
    <property type="term" value="P:L-arginine biosynthetic process via ornithine"/>
    <property type="evidence" value="ECO:0007669"/>
    <property type="project" value="UniProtKB-UniRule"/>
</dbReference>
<dbReference type="Gene3D" id="3.40.1160.10">
    <property type="entry name" value="Acetylglutamate kinase-like"/>
    <property type="match status" value="1"/>
</dbReference>
<reference evidence="12" key="2">
    <citation type="journal article" date="2023" name="Nat. Commun.">
        <title>Cultivation of marine bacteria of the SAR202 clade.</title>
        <authorList>
            <person name="Lim Y."/>
            <person name="Seo J.H."/>
            <person name="Giovannoni S.J."/>
            <person name="Kang I."/>
            <person name="Cho J.C."/>
        </authorList>
    </citation>
    <scope>NUCLEOTIDE SEQUENCE</scope>
    <source>
        <strain evidence="12">JH1073</strain>
    </source>
</reference>
<keyword evidence="7 9" id="KW-0067">ATP-binding</keyword>
<evidence type="ECO:0000256" key="2">
    <source>
        <dbReference type="ARBA" id="ARBA00022571"/>
    </source>
</evidence>
<evidence type="ECO:0000313" key="13">
    <source>
        <dbReference type="Proteomes" id="UP001219901"/>
    </source>
</evidence>
<dbReference type="PANTHER" id="PTHR23342:SF0">
    <property type="entry name" value="N-ACETYLGLUTAMATE SYNTHASE, MITOCHONDRIAL"/>
    <property type="match status" value="1"/>
</dbReference>
<dbReference type="AlphaFoldDB" id="A0AAJ5ZBK9"/>
<keyword evidence="3 9" id="KW-0028">Amino-acid biosynthesis</keyword>
<dbReference type="Proteomes" id="UP001219901">
    <property type="component" value="Chromosome"/>
</dbReference>
<sequence length="268" mass="27401">MTTADKRDVNGKTIVIKIGGSTLGEGDSTVPDIVELWKQGARPVVVHGGGKVISDWVGKQGIQPEFIRGLRRTDSATLEVAVAVLAGLVNSQLVAEFQANGANAVGISGVSGGLLQAEVLDPDLGYVGKIVKANAAPVNAVLDSGAIPVIAPTALHLYPSESGDDRILNVNADTSAGHIAKAVRADQLVFQTDVEGVLDARRRLIPRMTRGQAADLIAGGIAAGGMIPKIEACADAVSVVGSGHIIDGRLAGALLACARGEDIGTRIT</sequence>
<proteinExistence type="inferred from homology"/>
<comment type="function">
    <text evidence="9">Catalyzes the ATP-dependent phosphorylation of N-acetyl-L-glutamate.</text>
</comment>
<evidence type="ECO:0000256" key="6">
    <source>
        <dbReference type="ARBA" id="ARBA00022777"/>
    </source>
</evidence>
<dbReference type="PIRSF" id="PIRSF000728">
    <property type="entry name" value="NAGK"/>
    <property type="match status" value="1"/>
</dbReference>
<gene>
    <name evidence="9 12" type="primary">argB</name>
    <name evidence="11" type="ORF">GKO46_07165</name>
    <name evidence="12" type="ORF">GKO48_01170</name>
</gene>
<comment type="similarity">
    <text evidence="9">Belongs to the acetylglutamate kinase family. ArgB subfamily.</text>
</comment>
<feature type="binding site" evidence="9">
    <location>
        <position position="71"/>
    </location>
    <ligand>
        <name>substrate</name>
    </ligand>
</feature>
<evidence type="ECO:0000313" key="12">
    <source>
        <dbReference type="EMBL" id="WFG38274.1"/>
    </source>
</evidence>
<comment type="catalytic activity">
    <reaction evidence="8 9">
        <text>N-acetyl-L-glutamate + ATP = N-acetyl-L-glutamyl 5-phosphate + ADP</text>
        <dbReference type="Rhea" id="RHEA:14629"/>
        <dbReference type="ChEBI" id="CHEBI:30616"/>
        <dbReference type="ChEBI" id="CHEBI:44337"/>
        <dbReference type="ChEBI" id="CHEBI:57936"/>
        <dbReference type="ChEBI" id="CHEBI:456216"/>
        <dbReference type="EC" id="2.7.2.8"/>
    </reaction>
</comment>
<dbReference type="RefSeq" id="WP_342824640.1">
    <property type="nucleotide sequence ID" value="NZ_CP046146.1"/>
</dbReference>
<dbReference type="PANTHER" id="PTHR23342">
    <property type="entry name" value="N-ACETYLGLUTAMATE SYNTHASE"/>
    <property type="match status" value="1"/>
</dbReference>
<keyword evidence="2 9" id="KW-0055">Arginine biosynthesis</keyword>
<dbReference type="GO" id="GO:0003991">
    <property type="term" value="F:acetylglutamate kinase activity"/>
    <property type="evidence" value="ECO:0007669"/>
    <property type="project" value="UniProtKB-UniRule"/>
</dbReference>
<evidence type="ECO:0000256" key="9">
    <source>
        <dbReference type="HAMAP-Rule" id="MF_00082"/>
    </source>
</evidence>
<dbReference type="SUPFAM" id="SSF53633">
    <property type="entry name" value="Carbamate kinase-like"/>
    <property type="match status" value="1"/>
</dbReference>
<feature type="site" description="Transition state stabilizer" evidence="9">
    <location>
        <position position="17"/>
    </location>
</feature>
<keyword evidence="5 9" id="KW-0547">Nucleotide-binding</keyword>
<dbReference type="HAMAP" id="MF_00082">
    <property type="entry name" value="ArgB"/>
    <property type="match status" value="1"/>
</dbReference>
<evidence type="ECO:0000256" key="8">
    <source>
        <dbReference type="ARBA" id="ARBA00048141"/>
    </source>
</evidence>
<evidence type="ECO:0000256" key="1">
    <source>
        <dbReference type="ARBA" id="ARBA00004828"/>
    </source>
</evidence>
<feature type="domain" description="Aspartate/glutamate/uridylate kinase" evidence="10">
    <location>
        <begin position="12"/>
        <end position="238"/>
    </location>
</feature>
<dbReference type="InterPro" id="IPR037528">
    <property type="entry name" value="ArgB"/>
</dbReference>
<evidence type="ECO:0000313" key="11">
    <source>
        <dbReference type="EMBL" id="MDG0866854.1"/>
    </source>
</evidence>
<dbReference type="Proteomes" id="UP001321249">
    <property type="component" value="Unassembled WGS sequence"/>
</dbReference>
<evidence type="ECO:0000256" key="5">
    <source>
        <dbReference type="ARBA" id="ARBA00022741"/>
    </source>
</evidence>
<reference evidence="13 14" key="1">
    <citation type="submission" date="2019-11" db="EMBL/GenBank/DDBJ databases">
        <authorList>
            <person name="Cho J.-C."/>
        </authorList>
    </citation>
    <scope>NUCLEOTIDE SEQUENCE [LARGE SCALE GENOMIC DNA]</scope>
    <source>
        <strain evidence="12 13">JH1073</strain>
        <strain evidence="11 14">JH702</strain>
    </source>
</reference>
<keyword evidence="9" id="KW-0963">Cytoplasm</keyword>
<keyword evidence="4 9" id="KW-0808">Transferase</keyword>
<protein>
    <recommendedName>
        <fullName evidence="9">Acetylglutamate kinase</fullName>
        <ecNumber evidence="9">2.7.2.8</ecNumber>
    </recommendedName>
    <alternativeName>
        <fullName evidence="9">N-acetyl-L-glutamate 5-phosphotransferase</fullName>
    </alternativeName>
    <alternativeName>
        <fullName evidence="9">NAG kinase</fullName>
        <shortName evidence="9">NAGK</shortName>
    </alternativeName>
</protein>
<keyword evidence="13" id="KW-1185">Reference proteome</keyword>
<dbReference type="InterPro" id="IPR001048">
    <property type="entry name" value="Asp/Glu/Uridylate_kinase"/>
</dbReference>
<feature type="binding site" evidence="9">
    <location>
        <begin position="49"/>
        <end position="50"/>
    </location>
    <ligand>
        <name>substrate</name>
    </ligand>
</feature>
<evidence type="ECO:0000256" key="4">
    <source>
        <dbReference type="ARBA" id="ARBA00022679"/>
    </source>
</evidence>
<dbReference type="EC" id="2.7.2.8" evidence="9"/>
<feature type="binding site" evidence="9">
    <location>
        <position position="169"/>
    </location>
    <ligand>
        <name>substrate</name>
    </ligand>
</feature>
<keyword evidence="6 9" id="KW-0418">Kinase</keyword>
<accession>A0AAJ5ZBK9</accession>
<dbReference type="GO" id="GO:0005737">
    <property type="term" value="C:cytoplasm"/>
    <property type="evidence" value="ECO:0007669"/>
    <property type="project" value="UniProtKB-SubCell"/>
</dbReference>
<dbReference type="EMBL" id="CP046147">
    <property type="protein sequence ID" value="WFG38274.1"/>
    <property type="molecule type" value="Genomic_DNA"/>
</dbReference>
<dbReference type="InterPro" id="IPR036393">
    <property type="entry name" value="AceGlu_kinase-like_sf"/>
</dbReference>
<dbReference type="InterPro" id="IPR004662">
    <property type="entry name" value="AcgluKinase_fam"/>
</dbReference>
<comment type="pathway">
    <text evidence="1 9">Amino-acid biosynthesis; L-arginine biosynthesis; N(2)-acetyl-L-ornithine from L-glutamate: step 2/4.</text>
</comment>
<dbReference type="Pfam" id="PF00696">
    <property type="entry name" value="AA_kinase"/>
    <property type="match status" value="1"/>
</dbReference>
<evidence type="ECO:0000256" key="7">
    <source>
        <dbReference type="ARBA" id="ARBA00022840"/>
    </source>
</evidence>
<dbReference type="CDD" id="cd04238">
    <property type="entry name" value="AAK_NAGK-like"/>
    <property type="match status" value="1"/>
</dbReference>
<evidence type="ECO:0000313" key="14">
    <source>
        <dbReference type="Proteomes" id="UP001321249"/>
    </source>
</evidence>
<comment type="subcellular location">
    <subcellularLocation>
        <location evidence="9">Cytoplasm</location>
    </subcellularLocation>
</comment>
<dbReference type="NCBIfam" id="TIGR00761">
    <property type="entry name" value="argB"/>
    <property type="match status" value="1"/>
</dbReference>
<dbReference type="GO" id="GO:0005524">
    <property type="term" value="F:ATP binding"/>
    <property type="evidence" value="ECO:0007669"/>
    <property type="project" value="UniProtKB-UniRule"/>
</dbReference>
<organism evidence="12 13">
    <name type="scientific">Candidatus Lucifugimonas marina</name>
    <dbReference type="NCBI Taxonomy" id="3038979"/>
    <lineage>
        <taxon>Bacteria</taxon>
        <taxon>Bacillati</taxon>
        <taxon>Chloroflexota</taxon>
        <taxon>Dehalococcoidia</taxon>
        <taxon>SAR202 cluster</taxon>
        <taxon>Candidatus Lucifugimonadales</taxon>
        <taxon>Candidatus Lucifugimonadaceae</taxon>
        <taxon>Candidatus Lucifugimonas</taxon>
    </lineage>
</organism>
<evidence type="ECO:0000256" key="3">
    <source>
        <dbReference type="ARBA" id="ARBA00022605"/>
    </source>
</evidence>
<dbReference type="EMBL" id="WMBE01000002">
    <property type="protein sequence ID" value="MDG0866854.1"/>
    <property type="molecule type" value="Genomic_DNA"/>
</dbReference>
<feature type="site" description="Transition state stabilizer" evidence="9">
    <location>
        <position position="229"/>
    </location>
</feature>